<dbReference type="Pfam" id="PF13520">
    <property type="entry name" value="AA_permease_2"/>
    <property type="match status" value="1"/>
</dbReference>
<evidence type="ECO:0000256" key="5">
    <source>
        <dbReference type="ARBA" id="ARBA00023136"/>
    </source>
</evidence>
<evidence type="ECO:0000256" key="3">
    <source>
        <dbReference type="ARBA" id="ARBA00022692"/>
    </source>
</evidence>
<feature type="transmembrane region" description="Helical" evidence="6">
    <location>
        <begin position="350"/>
        <end position="368"/>
    </location>
</feature>
<keyword evidence="5 6" id="KW-0472">Membrane</keyword>
<organism evidence="8 9">
    <name type="scientific">Gossypium trilobum</name>
    <dbReference type="NCBI Taxonomy" id="34281"/>
    <lineage>
        <taxon>Eukaryota</taxon>
        <taxon>Viridiplantae</taxon>
        <taxon>Streptophyta</taxon>
        <taxon>Embryophyta</taxon>
        <taxon>Tracheophyta</taxon>
        <taxon>Spermatophyta</taxon>
        <taxon>Magnoliopsida</taxon>
        <taxon>eudicotyledons</taxon>
        <taxon>Gunneridae</taxon>
        <taxon>Pentapetalae</taxon>
        <taxon>rosids</taxon>
        <taxon>malvids</taxon>
        <taxon>Malvales</taxon>
        <taxon>Malvaceae</taxon>
        <taxon>Malvoideae</taxon>
        <taxon>Gossypium</taxon>
    </lineage>
</organism>
<evidence type="ECO:0000313" key="9">
    <source>
        <dbReference type="Proteomes" id="UP000593568"/>
    </source>
</evidence>
<evidence type="ECO:0000256" key="6">
    <source>
        <dbReference type="SAM" id="Phobius"/>
    </source>
</evidence>
<feature type="transmembrane region" description="Helical" evidence="6">
    <location>
        <begin position="130"/>
        <end position="150"/>
    </location>
</feature>
<feature type="transmembrane region" description="Helical" evidence="6">
    <location>
        <begin position="229"/>
        <end position="251"/>
    </location>
</feature>
<reference evidence="8 9" key="1">
    <citation type="journal article" date="2019" name="Genome Biol. Evol.">
        <title>Insights into the evolution of the New World diploid cottons (Gossypium, subgenus Houzingenia) based on genome sequencing.</title>
        <authorList>
            <person name="Grover C.E."/>
            <person name="Arick M.A. 2nd"/>
            <person name="Thrash A."/>
            <person name="Conover J.L."/>
            <person name="Sanders W.S."/>
            <person name="Peterson D.G."/>
            <person name="Frelichowski J.E."/>
            <person name="Scheffler J.A."/>
            <person name="Scheffler B.E."/>
            <person name="Wendel J.F."/>
        </authorList>
    </citation>
    <scope>NUCLEOTIDE SEQUENCE [LARGE SCALE GENOMIC DNA]</scope>
    <source>
        <strain evidence="8">8</strain>
        <tissue evidence="8">Leaf</tissue>
    </source>
</reference>
<proteinExistence type="inferred from homology"/>
<dbReference type="Pfam" id="PF13906">
    <property type="entry name" value="AA_permease_C"/>
    <property type="match status" value="1"/>
</dbReference>
<dbReference type="PANTHER" id="PTHR43243:SF41">
    <property type="entry name" value="CATIONIC AMINO ACID TRANSPORTER 7, CHLOROPLASTIC"/>
    <property type="match status" value="1"/>
</dbReference>
<comment type="subcellular location">
    <subcellularLocation>
        <location evidence="1">Membrane</location>
        <topology evidence="1">Multi-pass membrane protein</topology>
    </subcellularLocation>
</comment>
<dbReference type="GO" id="GO:0015171">
    <property type="term" value="F:amino acid transmembrane transporter activity"/>
    <property type="evidence" value="ECO:0007669"/>
    <property type="project" value="TreeGrafter"/>
</dbReference>
<evidence type="ECO:0000256" key="1">
    <source>
        <dbReference type="ARBA" id="ARBA00004141"/>
    </source>
</evidence>
<feature type="transmembrane region" description="Helical" evidence="6">
    <location>
        <begin position="50"/>
        <end position="71"/>
    </location>
</feature>
<feature type="transmembrane region" description="Helical" evidence="6">
    <location>
        <begin position="263"/>
        <end position="282"/>
    </location>
</feature>
<keyword evidence="9" id="KW-1185">Reference proteome</keyword>
<protein>
    <recommendedName>
        <fullName evidence="7">Cationic amino acid transporter C-terminal domain-containing protein</fullName>
    </recommendedName>
</protein>
<gene>
    <name evidence="8" type="ORF">Gotri_004689</name>
</gene>
<keyword evidence="4 6" id="KW-1133">Transmembrane helix</keyword>
<dbReference type="Proteomes" id="UP000593568">
    <property type="component" value="Unassembled WGS sequence"/>
</dbReference>
<evidence type="ECO:0000313" key="8">
    <source>
        <dbReference type="EMBL" id="MBA0780605.1"/>
    </source>
</evidence>
<dbReference type="PANTHER" id="PTHR43243">
    <property type="entry name" value="INNER MEMBRANE TRANSPORTER YGJI-RELATED"/>
    <property type="match status" value="1"/>
</dbReference>
<accession>A0A7J9F7R1</accession>
<dbReference type="InterPro" id="IPR002293">
    <property type="entry name" value="AA/rel_permease1"/>
</dbReference>
<comment type="caution">
    <text evidence="8">The sequence shown here is derived from an EMBL/GenBank/DDBJ whole genome shotgun (WGS) entry which is preliminary data.</text>
</comment>
<feature type="domain" description="Cationic amino acid transporter C-terminal" evidence="7">
    <location>
        <begin position="323"/>
        <end position="373"/>
    </location>
</feature>
<comment type="similarity">
    <text evidence="2">Belongs to the amino acid-polyamine-organocation (APC) superfamily. Cationic amino acid transporter (CAT) (TC 2.A.3.3) family.</text>
</comment>
<dbReference type="GO" id="GO:0005886">
    <property type="term" value="C:plasma membrane"/>
    <property type="evidence" value="ECO:0007669"/>
    <property type="project" value="TreeGrafter"/>
</dbReference>
<dbReference type="AlphaFoldDB" id="A0A7J9F7R1"/>
<evidence type="ECO:0000256" key="4">
    <source>
        <dbReference type="ARBA" id="ARBA00022989"/>
    </source>
</evidence>
<feature type="transmembrane region" description="Helical" evidence="6">
    <location>
        <begin position="294"/>
        <end position="314"/>
    </location>
</feature>
<sequence>MGAAMGISTTKWRFILPLLPNGFNEIDLVAPAIVLILTLIICYSTRESSVINLILTTLHILFIAFVILMGLWKGDWNNFTHPGNPQHPSGFFPYGASGVFNGAAMVYLSYIGYDAVSTMAEEVRDPVKDIPIGVSGSVIIVTILYCLMAASMSMLLPYDMADRCGGAVFGGVQWEIGMGGEGNRGGGQLRDIDVAVSGDAGTGSVHVRHRTVQRGIFTAAIALFTDLNILLNLVSIGTLFVFYMVSNAVIYRRYVMVGTTKPWPTLSFLCLFSLTSTIFTLVWHFTPPGKPKPFLLGACVVIAISILQVFHCMVPQARKPAFWGVPFMPWLPSISIFLNVFLLGSLDGPSYVRFGFFSALAVLVYVLYSVHASFDAEIEGSLGQKNVEIVEESKQSGEEEDPSQKV</sequence>
<feature type="transmembrane region" description="Helical" evidence="6">
    <location>
        <begin position="321"/>
        <end position="344"/>
    </location>
</feature>
<evidence type="ECO:0000256" key="2">
    <source>
        <dbReference type="ARBA" id="ARBA00008572"/>
    </source>
</evidence>
<feature type="transmembrane region" description="Helical" evidence="6">
    <location>
        <begin position="26"/>
        <end position="43"/>
    </location>
</feature>
<dbReference type="InterPro" id="IPR029485">
    <property type="entry name" value="CAT_C"/>
</dbReference>
<name>A0A7J9F7R1_9ROSI</name>
<feature type="transmembrane region" description="Helical" evidence="6">
    <location>
        <begin position="91"/>
        <end position="110"/>
    </location>
</feature>
<dbReference type="EMBL" id="JABEZW010000011">
    <property type="protein sequence ID" value="MBA0780605.1"/>
    <property type="molecule type" value="Genomic_DNA"/>
</dbReference>
<dbReference type="Gene3D" id="1.20.1740.10">
    <property type="entry name" value="Amino acid/polyamine transporter I"/>
    <property type="match status" value="1"/>
</dbReference>
<evidence type="ECO:0000259" key="7">
    <source>
        <dbReference type="Pfam" id="PF13906"/>
    </source>
</evidence>
<keyword evidence="3 6" id="KW-0812">Transmembrane</keyword>